<evidence type="ECO:0000256" key="1">
    <source>
        <dbReference type="ARBA" id="ARBA00005567"/>
    </source>
</evidence>
<dbReference type="InterPro" id="IPR000582">
    <property type="entry name" value="Acyl-CoA-binding_protein"/>
</dbReference>
<evidence type="ECO:0000256" key="3">
    <source>
        <dbReference type="SAM" id="Phobius"/>
    </source>
</evidence>
<reference evidence="6" key="1">
    <citation type="journal article" date="2024" name="IScience">
        <title>Strigolactones Initiate the Formation of Haustorium-like Structures in Castilleja.</title>
        <authorList>
            <person name="Buerger M."/>
            <person name="Peterson D."/>
            <person name="Chory J."/>
        </authorList>
    </citation>
    <scope>NUCLEOTIDE SEQUENCE [LARGE SCALE GENOMIC DNA]</scope>
</reference>
<organism evidence="5 6">
    <name type="scientific">Castilleja foliolosa</name>
    <dbReference type="NCBI Taxonomy" id="1961234"/>
    <lineage>
        <taxon>Eukaryota</taxon>
        <taxon>Viridiplantae</taxon>
        <taxon>Streptophyta</taxon>
        <taxon>Embryophyta</taxon>
        <taxon>Tracheophyta</taxon>
        <taxon>Spermatophyta</taxon>
        <taxon>Magnoliopsida</taxon>
        <taxon>eudicotyledons</taxon>
        <taxon>Gunneridae</taxon>
        <taxon>Pentapetalae</taxon>
        <taxon>asterids</taxon>
        <taxon>lamiids</taxon>
        <taxon>Lamiales</taxon>
        <taxon>Orobanchaceae</taxon>
        <taxon>Pedicularideae</taxon>
        <taxon>Castillejinae</taxon>
        <taxon>Castilleja</taxon>
    </lineage>
</organism>
<dbReference type="PANTHER" id="PTHR23310">
    <property type="entry name" value="ACYL-COA-BINDING PROTEIN, ACBP"/>
    <property type="match status" value="1"/>
</dbReference>
<dbReference type="InterPro" id="IPR035984">
    <property type="entry name" value="Acyl-CoA-binding_sf"/>
</dbReference>
<gene>
    <name evidence="5" type="ORF">CASFOL_015287</name>
</gene>
<dbReference type="PANTHER" id="PTHR23310:SF105">
    <property type="entry name" value="ACYL-COA-BINDING DOMAIN-CONTAINING PROTEIN 5"/>
    <property type="match status" value="1"/>
</dbReference>
<dbReference type="PROSITE" id="PS51228">
    <property type="entry name" value="ACB_2"/>
    <property type="match status" value="1"/>
</dbReference>
<evidence type="ECO:0000256" key="2">
    <source>
        <dbReference type="ARBA" id="ARBA00023121"/>
    </source>
</evidence>
<comment type="caution">
    <text evidence="5">The sequence shown here is derived from an EMBL/GenBank/DDBJ whole genome shotgun (WGS) entry which is preliminary data.</text>
</comment>
<evidence type="ECO:0000313" key="6">
    <source>
        <dbReference type="Proteomes" id="UP001632038"/>
    </source>
</evidence>
<accession>A0ABD3DEP2</accession>
<evidence type="ECO:0000259" key="4">
    <source>
        <dbReference type="PROSITE" id="PS51228"/>
    </source>
</evidence>
<proteinExistence type="inferred from homology"/>
<keyword evidence="2" id="KW-0446">Lipid-binding</keyword>
<dbReference type="Pfam" id="PF00887">
    <property type="entry name" value="ACBP"/>
    <property type="match status" value="1"/>
</dbReference>
<dbReference type="AlphaFoldDB" id="A0ABD3DEP2"/>
<dbReference type="SUPFAM" id="SSF47027">
    <property type="entry name" value="Acyl-CoA binding protein"/>
    <property type="match status" value="1"/>
</dbReference>
<keyword evidence="3" id="KW-0812">Transmembrane</keyword>
<dbReference type="EMBL" id="JAVIJP010000017">
    <property type="protein sequence ID" value="KAL3640319.1"/>
    <property type="molecule type" value="Genomic_DNA"/>
</dbReference>
<dbReference type="InterPro" id="IPR014352">
    <property type="entry name" value="FERM/acyl-CoA-bd_prot_sf"/>
</dbReference>
<name>A0ABD3DEP2_9LAMI</name>
<feature type="transmembrane region" description="Helical" evidence="3">
    <location>
        <begin position="6"/>
        <end position="25"/>
    </location>
</feature>
<keyword evidence="6" id="KW-1185">Reference proteome</keyword>
<keyword evidence="3" id="KW-1133">Transmembrane helix</keyword>
<dbReference type="Gene3D" id="1.20.80.10">
    <property type="match status" value="1"/>
</dbReference>
<comment type="similarity">
    <text evidence="1">Belongs to the ACBP family.</text>
</comment>
<feature type="domain" description="ACB" evidence="4">
    <location>
        <begin position="98"/>
        <end position="183"/>
    </location>
</feature>
<dbReference type="Proteomes" id="UP001632038">
    <property type="component" value="Unassembled WGS sequence"/>
</dbReference>
<evidence type="ECO:0000313" key="5">
    <source>
        <dbReference type="EMBL" id="KAL3640319.1"/>
    </source>
</evidence>
<keyword evidence="3" id="KW-0472">Membrane</keyword>
<protein>
    <recommendedName>
        <fullName evidence="4">ACB domain-containing protein</fullName>
    </recommendedName>
</protein>
<sequence>MDAVEILLLCLVGITVSVFLIIVHLEERRNKLCSVGIYSCEQEEDEKSVDPEIFLEKAEIEEERENLVSVNCEKSKNDGEKEDELIDDDWEGVERTELEKVFGEAVVFVSCKCDRINEDLKLELYGLSKIALEGPSYGSQPMALKVTARSKWNAWQKLGNLSRETAMEKYIEILSKAIPGWKGEDTILTPENSQGVEAGR</sequence>
<dbReference type="GO" id="GO:0000062">
    <property type="term" value="F:fatty-acyl-CoA binding"/>
    <property type="evidence" value="ECO:0007669"/>
    <property type="project" value="UniProtKB-ARBA"/>
</dbReference>